<dbReference type="EMBL" id="HG994367">
    <property type="protein sequence ID" value="CAF1697193.1"/>
    <property type="molecule type" value="Genomic_DNA"/>
</dbReference>
<name>A0A078JVA8_BRANA</name>
<organism evidence="2">
    <name type="scientific">Brassica napus</name>
    <name type="common">Rape</name>
    <dbReference type="NCBI Taxonomy" id="3708"/>
    <lineage>
        <taxon>Eukaryota</taxon>
        <taxon>Viridiplantae</taxon>
        <taxon>Streptophyta</taxon>
        <taxon>Embryophyta</taxon>
        <taxon>Tracheophyta</taxon>
        <taxon>Spermatophyta</taxon>
        <taxon>Magnoliopsida</taxon>
        <taxon>eudicotyledons</taxon>
        <taxon>Gunneridae</taxon>
        <taxon>Pentapetalae</taxon>
        <taxon>rosids</taxon>
        <taxon>malvids</taxon>
        <taxon>Brassicales</taxon>
        <taxon>Brassicaceae</taxon>
        <taxon>Brassiceae</taxon>
        <taxon>Brassica</taxon>
    </lineage>
</organism>
<proteinExistence type="predicted"/>
<dbReference type="Gramene" id="CDY71508">
    <property type="protein sequence ID" value="CDY71508"/>
    <property type="gene ID" value="GSBRNA2T00016736001"/>
</dbReference>
<sequence length="69" mass="7753">MLVYVSFISSDTGVSNISADTSRVYLALEEIMADVLSNLHDIQKSLGFWQSRAEVNQSINTTMFLVFFT</sequence>
<evidence type="ECO:0000313" key="1">
    <source>
        <dbReference type="EMBL" id="CAF1697193.1"/>
    </source>
</evidence>
<reference evidence="2" key="2">
    <citation type="submission" date="2014-06" db="EMBL/GenBank/DDBJ databases">
        <authorList>
            <person name="Genoscope - CEA"/>
        </authorList>
    </citation>
    <scope>NUCLEOTIDE SEQUENCE</scope>
</reference>
<dbReference type="Proteomes" id="UP001295469">
    <property type="component" value="Chromosome C03"/>
</dbReference>
<reference evidence="2" key="1">
    <citation type="journal article" date="2014" name="Science">
        <title>Plant genetics. Early allopolyploid evolution in the post-Neolithic Brassica napus oilseed genome.</title>
        <authorList>
            <person name="Chalhoub B."/>
            <person name="Denoeud F."/>
            <person name="Liu S."/>
            <person name="Parkin I.A."/>
            <person name="Tang H."/>
            <person name="Wang X."/>
            <person name="Chiquet J."/>
            <person name="Belcram H."/>
            <person name="Tong C."/>
            <person name="Samans B."/>
            <person name="Correa M."/>
            <person name="Da Silva C."/>
            <person name="Just J."/>
            <person name="Falentin C."/>
            <person name="Koh C.S."/>
            <person name="Le Clainche I."/>
            <person name="Bernard M."/>
            <person name="Bento P."/>
            <person name="Noel B."/>
            <person name="Labadie K."/>
            <person name="Alberti A."/>
            <person name="Charles M."/>
            <person name="Arnaud D."/>
            <person name="Guo H."/>
            <person name="Daviaud C."/>
            <person name="Alamery S."/>
            <person name="Jabbari K."/>
            <person name="Zhao M."/>
            <person name="Edger P.P."/>
            <person name="Chelaifa H."/>
            <person name="Tack D."/>
            <person name="Lassalle G."/>
            <person name="Mestiri I."/>
            <person name="Schnel N."/>
            <person name="Le Paslier M.C."/>
            <person name="Fan G."/>
            <person name="Renault V."/>
            <person name="Bayer P.E."/>
            <person name="Golicz A.A."/>
            <person name="Manoli S."/>
            <person name="Lee T.H."/>
            <person name="Thi V.H."/>
            <person name="Chalabi S."/>
            <person name="Hu Q."/>
            <person name="Fan C."/>
            <person name="Tollenaere R."/>
            <person name="Lu Y."/>
            <person name="Battail C."/>
            <person name="Shen J."/>
            <person name="Sidebottom C.H."/>
            <person name="Wang X."/>
            <person name="Canaguier A."/>
            <person name="Chauveau A."/>
            <person name="Berard A."/>
            <person name="Deniot G."/>
            <person name="Guan M."/>
            <person name="Liu Z."/>
            <person name="Sun F."/>
            <person name="Lim Y.P."/>
            <person name="Lyons E."/>
            <person name="Town C.D."/>
            <person name="Bancroft I."/>
            <person name="Wang X."/>
            <person name="Meng J."/>
            <person name="Ma J."/>
            <person name="Pires J.C."/>
            <person name="King G.J."/>
            <person name="Brunel D."/>
            <person name="Delourme R."/>
            <person name="Renard M."/>
            <person name="Aury J.M."/>
            <person name="Adams K.L."/>
            <person name="Batley J."/>
            <person name="Snowdon R.J."/>
            <person name="Tost J."/>
            <person name="Edwards D."/>
            <person name="Zhou Y."/>
            <person name="Hua W."/>
            <person name="Sharpe A.G."/>
            <person name="Paterson A.H."/>
            <person name="Guan C."/>
            <person name="Wincker P."/>
        </authorList>
    </citation>
    <scope>NUCLEOTIDE SEQUENCE [LARGE SCALE GENOMIC DNA]</scope>
</reference>
<gene>
    <name evidence="2" type="primary">BnaCnng73220D</name>
    <name evidence="1" type="ORF">DARMORV10_C03P06490.1</name>
    <name evidence="2" type="ORF">GSBRNA2T00016736001</name>
</gene>
<reference evidence="1" key="3">
    <citation type="submission" date="2021-01" db="EMBL/GenBank/DDBJ databases">
        <authorList>
            <consortium name="Genoscope - CEA"/>
            <person name="William W."/>
        </authorList>
    </citation>
    <scope>NUCLEOTIDE SEQUENCE</scope>
</reference>
<dbReference type="AlphaFoldDB" id="A0A078JVA8"/>
<evidence type="ECO:0000313" key="2">
    <source>
        <dbReference type="EMBL" id="CDY71508.1"/>
    </source>
</evidence>
<dbReference type="OMA" id="QKSLGFW"/>
<dbReference type="EMBL" id="LK046142">
    <property type="protein sequence ID" value="CDY71508.1"/>
    <property type="molecule type" value="Genomic_DNA"/>
</dbReference>
<accession>A0A078JVA8</accession>
<dbReference type="PaxDb" id="3708-A0A078JVA8"/>
<protein>
    <submittedName>
        <fullName evidence="1">(rape) hypothetical protein</fullName>
    </submittedName>
    <submittedName>
        <fullName evidence="2">BnaCnng73220D protein</fullName>
    </submittedName>
</protein>